<dbReference type="GO" id="GO:0032922">
    <property type="term" value="P:circadian regulation of gene expression"/>
    <property type="evidence" value="ECO:0007669"/>
    <property type="project" value="InterPro"/>
</dbReference>
<evidence type="ECO:0000313" key="3">
    <source>
        <dbReference type="Proteomes" id="UP000245341"/>
    </source>
</evidence>
<dbReference type="GeneID" id="115938125"/>
<dbReference type="OrthoDB" id="411251at2759"/>
<protein>
    <submittedName>
        <fullName evidence="4">Circadian clock protein PASD1</fullName>
    </submittedName>
</protein>
<dbReference type="GO" id="GO:0042754">
    <property type="term" value="P:negative regulation of circadian rhythm"/>
    <property type="evidence" value="ECO:0007669"/>
    <property type="project" value="TreeGrafter"/>
</dbReference>
<dbReference type="CTD" id="139135"/>
<dbReference type="InterPro" id="IPR047230">
    <property type="entry name" value="CLOCK-like"/>
</dbReference>
<evidence type="ECO:0000313" key="4">
    <source>
        <dbReference type="RefSeq" id="XP_030877251.1"/>
    </source>
</evidence>
<keyword evidence="1" id="KW-0539">Nucleus</keyword>
<dbReference type="KEGG" id="lww:115938125"/>
<feature type="compositionally biased region" description="Low complexity" evidence="2">
    <location>
        <begin position="155"/>
        <end position="164"/>
    </location>
</feature>
<name>A0A7F8Q9K8_LEPWE</name>
<feature type="compositionally biased region" description="Polar residues" evidence="2">
    <location>
        <begin position="376"/>
        <end position="388"/>
    </location>
</feature>
<feature type="compositionally biased region" description="Low complexity" evidence="2">
    <location>
        <begin position="238"/>
        <end position="251"/>
    </location>
</feature>
<accession>A0A7F8Q9K8</accession>
<evidence type="ECO:0000256" key="2">
    <source>
        <dbReference type="SAM" id="MobiDB-lite"/>
    </source>
</evidence>
<dbReference type="GO" id="GO:0045892">
    <property type="term" value="P:negative regulation of DNA-templated transcription"/>
    <property type="evidence" value="ECO:0007669"/>
    <property type="project" value="TreeGrafter"/>
</dbReference>
<keyword evidence="3" id="KW-1185">Reference proteome</keyword>
<feature type="compositionally biased region" description="Basic and acidic residues" evidence="2">
    <location>
        <begin position="176"/>
        <end position="197"/>
    </location>
</feature>
<dbReference type="AlphaFoldDB" id="A0A7F8Q9K8"/>
<dbReference type="PANTHER" id="PTHR46055">
    <property type="entry name" value="CIRCADIAN LOCOMOTER OUTPUT CYCLES PROTEIN KAPUT"/>
    <property type="match status" value="1"/>
</dbReference>
<feature type="region of interest" description="Disordered" evidence="2">
    <location>
        <begin position="91"/>
        <end position="119"/>
    </location>
</feature>
<feature type="region of interest" description="Disordered" evidence="2">
    <location>
        <begin position="155"/>
        <end position="201"/>
    </location>
</feature>
<evidence type="ECO:0000256" key="1">
    <source>
        <dbReference type="ARBA" id="ARBA00023242"/>
    </source>
</evidence>
<reference evidence="4" key="1">
    <citation type="submission" date="2025-08" db="UniProtKB">
        <authorList>
            <consortium name="RefSeq"/>
        </authorList>
    </citation>
    <scope>IDENTIFICATION</scope>
    <source>
        <tissue evidence="4">Liver</tissue>
    </source>
</reference>
<gene>
    <name evidence="4" type="primary">PASD1</name>
</gene>
<feature type="region of interest" description="Disordered" evidence="2">
    <location>
        <begin position="217"/>
        <end position="268"/>
    </location>
</feature>
<dbReference type="PANTHER" id="PTHR46055:SF4">
    <property type="entry name" value="CIRCADIAN CLOCK PROTEIN PASD1"/>
    <property type="match status" value="1"/>
</dbReference>
<feature type="region of interest" description="Disordered" evidence="2">
    <location>
        <begin position="376"/>
        <end position="436"/>
    </location>
</feature>
<feature type="compositionally biased region" description="Polar residues" evidence="2">
    <location>
        <begin position="303"/>
        <end position="312"/>
    </location>
</feature>
<dbReference type="Proteomes" id="UP000245341">
    <property type="component" value="Unplaced"/>
</dbReference>
<dbReference type="GO" id="GO:1990513">
    <property type="term" value="C:CLOCK-BMAL transcription complex"/>
    <property type="evidence" value="ECO:0007669"/>
    <property type="project" value="TreeGrafter"/>
</dbReference>
<organism evidence="3 4">
    <name type="scientific">Leptonychotes weddellii</name>
    <name type="common">Weddell seal</name>
    <name type="synonym">Otaria weddellii</name>
    <dbReference type="NCBI Taxonomy" id="9713"/>
    <lineage>
        <taxon>Eukaryota</taxon>
        <taxon>Metazoa</taxon>
        <taxon>Chordata</taxon>
        <taxon>Craniata</taxon>
        <taxon>Vertebrata</taxon>
        <taxon>Euteleostomi</taxon>
        <taxon>Mammalia</taxon>
        <taxon>Eutheria</taxon>
        <taxon>Laurasiatheria</taxon>
        <taxon>Carnivora</taxon>
        <taxon>Caniformia</taxon>
        <taxon>Pinnipedia</taxon>
        <taxon>Phocidae</taxon>
        <taxon>Monachinae</taxon>
        <taxon>Lobodontini</taxon>
        <taxon>Leptonychotes</taxon>
    </lineage>
</organism>
<sequence>MELLHPESTAAASDDQADILTVEQYDHQESVLVIGVESDTSYDSSTSSLESILASPATLSPRSFDFEPEAEQVYDVDEVQQVDEMEEVDQMGQMDEMGNVEQGDEEEEPREPPPSITSYIHKRELELMKKFKEQLEEKTLMLQADIRSQKDALELMQEQLQKMQGSSFQMRPHASHSLDRPESHSLEPVPKKQRTEQMKMFLPDLRISLSCGSCSSPSFKFSEELEEPGDVSSQPLLQGQDQHVGQQTQKQPQPPDAAEGTQDPGTLMQTQPIAVPVQFVAGRQASGYYQGETLGDNRDDRQSFVSEEQQGVSMGPLPLVYSPGSDIVASTSFPQSPINSDSSVVTLETPQDYIQLWQEPRDPQHHLYLQVNTWPSSEQNTLQDQATWPQVPASEASPEALQDPDEYSPGHIGYFLSAEQSSLDEEQRQRYSHAKP</sequence>
<feature type="region of interest" description="Disordered" evidence="2">
    <location>
        <begin position="290"/>
        <end position="318"/>
    </location>
</feature>
<proteinExistence type="predicted"/>
<dbReference type="GO" id="GO:0000981">
    <property type="term" value="F:DNA-binding transcription factor activity, RNA polymerase II-specific"/>
    <property type="evidence" value="ECO:0007669"/>
    <property type="project" value="InterPro"/>
</dbReference>
<dbReference type="RefSeq" id="XP_030877251.1">
    <property type="nucleotide sequence ID" value="XM_031021391.1"/>
</dbReference>